<evidence type="ECO:0000313" key="2">
    <source>
        <dbReference type="Proteomes" id="UP000829447"/>
    </source>
</evidence>
<name>A0ACC5XC16_PANGG</name>
<reference evidence="1 2" key="1">
    <citation type="journal article" date="2022" name="bioRxiv">
        <title>An ancient truncated duplication of the anti-Mullerian hormone receptor type 2 gene is a potential conserved master sex determinant in the Pangasiidae catfish family.</title>
        <authorList>
            <person name="Wen M."/>
            <person name="Pan Q."/>
            <person name="Jouanno E."/>
            <person name="Montfort J."/>
            <person name="Zahm M."/>
            <person name="Cabau C."/>
            <person name="Klopp C."/>
            <person name="Iampietro C."/>
            <person name="Roques C."/>
            <person name="Bouchez O."/>
            <person name="Castinel A."/>
            <person name="Donnadieu C."/>
            <person name="Parrinello H."/>
            <person name="Poncet C."/>
            <person name="Belmonte E."/>
            <person name="Gautier V."/>
            <person name="Avarre J.-C."/>
            <person name="Dugue R."/>
            <person name="Gustiano R."/>
            <person name="Ha T.T.T."/>
            <person name="Campet M."/>
            <person name="Sriphairoj K."/>
            <person name="Ribolli J."/>
            <person name="de Almeida F.L."/>
            <person name="Desvignes T."/>
            <person name="Postlethwait J.H."/>
            <person name="Bucao C.F."/>
            <person name="Robinson-Rechavi M."/>
            <person name="Bobe J."/>
            <person name="Herpin A."/>
            <person name="Guiguen Y."/>
        </authorList>
    </citation>
    <scope>NUCLEOTIDE SEQUENCE [LARGE SCALE GENOMIC DNA]</scope>
    <source>
        <strain evidence="1">YG-Dec2019</strain>
    </source>
</reference>
<organism evidence="1 2">
    <name type="scientific">Pangasianodon gigas</name>
    <name type="common">Mekong giant catfish</name>
    <name type="synonym">Pangasius gigas</name>
    <dbReference type="NCBI Taxonomy" id="30993"/>
    <lineage>
        <taxon>Eukaryota</taxon>
        <taxon>Metazoa</taxon>
        <taxon>Chordata</taxon>
        <taxon>Craniata</taxon>
        <taxon>Vertebrata</taxon>
        <taxon>Euteleostomi</taxon>
        <taxon>Actinopterygii</taxon>
        <taxon>Neopterygii</taxon>
        <taxon>Teleostei</taxon>
        <taxon>Ostariophysi</taxon>
        <taxon>Siluriformes</taxon>
        <taxon>Pangasiidae</taxon>
        <taxon>Pangasianodon</taxon>
    </lineage>
</organism>
<evidence type="ECO:0000313" key="1">
    <source>
        <dbReference type="EMBL" id="MCI4388476.1"/>
    </source>
</evidence>
<protein>
    <submittedName>
        <fullName evidence="1">Uncharacterized protein</fullName>
    </submittedName>
</protein>
<proteinExistence type="predicted"/>
<comment type="caution">
    <text evidence="1">The sequence shown here is derived from an EMBL/GenBank/DDBJ whole genome shotgun (WGS) entry which is preliminary data.</text>
</comment>
<keyword evidence="2" id="KW-1185">Reference proteome</keyword>
<dbReference type="Proteomes" id="UP000829447">
    <property type="component" value="Linkage Group LG17"/>
</dbReference>
<gene>
    <name evidence="1" type="ORF">PGIGA_G00086490</name>
</gene>
<dbReference type="EMBL" id="CM040470">
    <property type="protein sequence ID" value="MCI4388476.1"/>
    <property type="molecule type" value="Genomic_DNA"/>
</dbReference>
<sequence>MSVLKRSVFVGFFLLALVAVSHAACWQWKIKEGATHCQDWVDKTWHPVGSSWTNSKCAQCHCSADYASCCDGWPTSVSGGCIIEYDYQTCKYEIINLEHPSLPCAAAGK</sequence>
<accession>A0ACC5XC16</accession>